<comment type="caution">
    <text evidence="5">The sequence shown here is derived from an EMBL/GenBank/DDBJ whole genome shotgun (WGS) entry which is preliminary data.</text>
</comment>
<feature type="transmembrane region" description="Helical" evidence="3">
    <location>
        <begin position="89"/>
        <end position="113"/>
    </location>
</feature>
<dbReference type="PANTHER" id="PTHR31415">
    <property type="entry name" value="OS05G0367900 PROTEIN"/>
    <property type="match status" value="1"/>
</dbReference>
<dbReference type="InterPro" id="IPR026960">
    <property type="entry name" value="RVT-Znf"/>
</dbReference>
<dbReference type="GO" id="GO:0009506">
    <property type="term" value="C:plasmodesma"/>
    <property type="evidence" value="ECO:0007669"/>
    <property type="project" value="TreeGrafter"/>
</dbReference>
<keyword evidence="2 3" id="KW-0472">Membrane</keyword>
<dbReference type="EMBL" id="JARYMX010000006">
    <property type="protein sequence ID" value="KAJ9544797.1"/>
    <property type="molecule type" value="Genomic_DNA"/>
</dbReference>
<keyword evidence="6" id="KW-1185">Reference proteome</keyword>
<evidence type="ECO:0000313" key="5">
    <source>
        <dbReference type="EMBL" id="KAJ9544797.1"/>
    </source>
</evidence>
<evidence type="ECO:0000259" key="4">
    <source>
        <dbReference type="Pfam" id="PF13966"/>
    </source>
</evidence>
<protein>
    <recommendedName>
        <fullName evidence="4">Reverse transcriptase zinc-binding domain-containing protein</fullName>
    </recommendedName>
</protein>
<dbReference type="AlphaFoldDB" id="A0AA38T4P8"/>
<keyword evidence="3" id="KW-1133">Transmembrane helix</keyword>
<organism evidence="5 6">
    <name type="scientific">Centaurea solstitialis</name>
    <name type="common">yellow star-thistle</name>
    <dbReference type="NCBI Taxonomy" id="347529"/>
    <lineage>
        <taxon>Eukaryota</taxon>
        <taxon>Viridiplantae</taxon>
        <taxon>Streptophyta</taxon>
        <taxon>Embryophyta</taxon>
        <taxon>Tracheophyta</taxon>
        <taxon>Spermatophyta</taxon>
        <taxon>Magnoliopsida</taxon>
        <taxon>eudicotyledons</taxon>
        <taxon>Gunneridae</taxon>
        <taxon>Pentapetalae</taxon>
        <taxon>asterids</taxon>
        <taxon>campanulids</taxon>
        <taxon>Asterales</taxon>
        <taxon>Asteraceae</taxon>
        <taxon>Carduoideae</taxon>
        <taxon>Cardueae</taxon>
        <taxon>Centaureinae</taxon>
        <taxon>Centaurea</taxon>
    </lineage>
</organism>
<dbReference type="InterPro" id="IPR044839">
    <property type="entry name" value="NDR1-like"/>
</dbReference>
<keyword evidence="3" id="KW-0812">Transmembrane</keyword>
<accession>A0AA38T4P8</accession>
<dbReference type="GO" id="GO:0098542">
    <property type="term" value="P:defense response to other organism"/>
    <property type="evidence" value="ECO:0007669"/>
    <property type="project" value="InterPro"/>
</dbReference>
<comment type="subcellular location">
    <subcellularLocation>
        <location evidence="1">Membrane</location>
    </subcellularLocation>
</comment>
<sequence>MRWLNVITPYLSQIINIIIQPFSDDPDPDTTPVDERVLTHNQEHQLASNRQDGSDPWGLEDEIVPEVDEQDNNESLLLVRVPLPKKRKLCFYIFYSIFVILYVVFFLLIAYAYPLKPVCTMEDLKLPGYNKTASANMSEEMKKSVYVNFTCNNRNRLISASYDQLSIVIYYYLPEDLESYYLLASIMAPGFYLNKLKQKIVKVHMPAPGLPSLLKLGKPLTEVGFRVNLEFGVRFGCRAPCELWTPGFEPWVDEILHHIPELQPLLHNSYSSRILCNRLATKDNLDKRGMELQSLDCQLCYSRAETLDHIVAACSTTRMVSAYLSRCVKWWPVNETFAQSIWTAIYISNGERDTREKDVKKVIGAAFFWTIYGGFATARCSMV</sequence>
<evidence type="ECO:0000256" key="2">
    <source>
        <dbReference type="ARBA" id="ARBA00023136"/>
    </source>
</evidence>
<feature type="domain" description="Reverse transcriptase zinc-binding" evidence="4">
    <location>
        <begin position="273"/>
        <end position="319"/>
    </location>
</feature>
<dbReference type="GO" id="GO:0005886">
    <property type="term" value="C:plasma membrane"/>
    <property type="evidence" value="ECO:0007669"/>
    <property type="project" value="TreeGrafter"/>
</dbReference>
<gene>
    <name evidence="5" type="ORF">OSB04_024504</name>
</gene>
<name>A0AA38T4P8_9ASTR</name>
<dbReference type="PANTHER" id="PTHR31415:SF52">
    <property type="entry name" value="LATE EMBRYOGENESIS ABUNDANT (LEA) HYDROXYPROLINE-RICH GLYCOPROTEIN FAMILY-RELATED"/>
    <property type="match status" value="1"/>
</dbReference>
<proteinExistence type="predicted"/>
<evidence type="ECO:0000256" key="1">
    <source>
        <dbReference type="ARBA" id="ARBA00004370"/>
    </source>
</evidence>
<evidence type="ECO:0000313" key="6">
    <source>
        <dbReference type="Proteomes" id="UP001172457"/>
    </source>
</evidence>
<dbReference type="Pfam" id="PF13966">
    <property type="entry name" value="zf-RVT"/>
    <property type="match status" value="1"/>
</dbReference>
<dbReference type="Proteomes" id="UP001172457">
    <property type="component" value="Chromosome 6"/>
</dbReference>
<evidence type="ECO:0000256" key="3">
    <source>
        <dbReference type="SAM" id="Phobius"/>
    </source>
</evidence>
<reference evidence="5" key="1">
    <citation type="submission" date="2023-03" db="EMBL/GenBank/DDBJ databases">
        <title>Chromosome-scale reference genome and RAD-based genetic map of yellow starthistle (Centaurea solstitialis) reveal putative structural variation and QTLs associated with invader traits.</title>
        <authorList>
            <person name="Reatini B."/>
            <person name="Cang F.A."/>
            <person name="Jiang Q."/>
            <person name="Mckibben M.T.W."/>
            <person name="Barker M.S."/>
            <person name="Rieseberg L.H."/>
            <person name="Dlugosch K.M."/>
        </authorList>
    </citation>
    <scope>NUCLEOTIDE SEQUENCE</scope>
    <source>
        <strain evidence="5">CAN-66</strain>
        <tissue evidence="5">Leaf</tissue>
    </source>
</reference>